<name>A0AAF0F0W3_9BASI</name>
<dbReference type="InterPro" id="IPR013734">
    <property type="entry name" value="TF_Nrm1/Whi5"/>
</dbReference>
<dbReference type="AlphaFoldDB" id="A0AAF0F0W3"/>
<evidence type="ECO:0000256" key="4">
    <source>
        <dbReference type="ARBA" id="ARBA00022490"/>
    </source>
</evidence>
<evidence type="ECO:0000256" key="8">
    <source>
        <dbReference type="ARBA" id="ARBA00023242"/>
    </source>
</evidence>
<evidence type="ECO:0000256" key="1">
    <source>
        <dbReference type="ARBA" id="ARBA00004123"/>
    </source>
</evidence>
<evidence type="ECO:0000256" key="7">
    <source>
        <dbReference type="ARBA" id="ARBA00023163"/>
    </source>
</evidence>
<dbReference type="GeneID" id="85227359"/>
<organism evidence="10 11">
    <name type="scientific">Malassezia japonica</name>
    <dbReference type="NCBI Taxonomy" id="223818"/>
    <lineage>
        <taxon>Eukaryota</taxon>
        <taxon>Fungi</taxon>
        <taxon>Dikarya</taxon>
        <taxon>Basidiomycota</taxon>
        <taxon>Ustilaginomycotina</taxon>
        <taxon>Malasseziomycetes</taxon>
        <taxon>Malasseziales</taxon>
        <taxon>Malasseziaceae</taxon>
        <taxon>Malassezia</taxon>
    </lineage>
</organism>
<keyword evidence="5" id="KW-0678">Repressor</keyword>
<keyword evidence="8" id="KW-0539">Nucleus</keyword>
<evidence type="ECO:0000256" key="6">
    <source>
        <dbReference type="ARBA" id="ARBA00023015"/>
    </source>
</evidence>
<feature type="region of interest" description="Disordered" evidence="9">
    <location>
        <begin position="109"/>
        <end position="243"/>
    </location>
</feature>
<protein>
    <submittedName>
        <fullName evidence="10">Uncharacterized protein</fullName>
    </submittedName>
</protein>
<dbReference type="EMBL" id="CP119964">
    <property type="protein sequence ID" value="WFD40720.1"/>
    <property type="molecule type" value="Genomic_DNA"/>
</dbReference>
<keyword evidence="4" id="KW-0963">Cytoplasm</keyword>
<comment type="similarity">
    <text evidence="3">Belongs to the WHI5/NRM1 family.</text>
</comment>
<comment type="subcellular location">
    <subcellularLocation>
        <location evidence="2">Cytoplasm</location>
    </subcellularLocation>
    <subcellularLocation>
        <location evidence="1">Nucleus</location>
    </subcellularLocation>
</comment>
<proteinExistence type="inferred from homology"/>
<evidence type="ECO:0000256" key="5">
    <source>
        <dbReference type="ARBA" id="ARBA00022491"/>
    </source>
</evidence>
<feature type="region of interest" description="Disordered" evidence="9">
    <location>
        <begin position="1"/>
        <end position="21"/>
    </location>
</feature>
<dbReference type="GO" id="GO:0005634">
    <property type="term" value="C:nucleus"/>
    <property type="evidence" value="ECO:0007669"/>
    <property type="project" value="UniProtKB-SubCell"/>
</dbReference>
<accession>A0AAF0F0W3</accession>
<dbReference type="GO" id="GO:0005737">
    <property type="term" value="C:cytoplasm"/>
    <property type="evidence" value="ECO:0007669"/>
    <property type="project" value="UniProtKB-SubCell"/>
</dbReference>
<dbReference type="Pfam" id="PF08528">
    <property type="entry name" value="Whi5"/>
    <property type="match status" value="1"/>
</dbReference>
<evidence type="ECO:0000256" key="3">
    <source>
        <dbReference type="ARBA" id="ARBA00006922"/>
    </source>
</evidence>
<gene>
    <name evidence="10" type="ORF">MJAP1_003708</name>
</gene>
<keyword evidence="7" id="KW-0804">Transcription</keyword>
<evidence type="ECO:0000313" key="10">
    <source>
        <dbReference type="EMBL" id="WFD40720.1"/>
    </source>
</evidence>
<evidence type="ECO:0000256" key="2">
    <source>
        <dbReference type="ARBA" id="ARBA00004496"/>
    </source>
</evidence>
<dbReference type="RefSeq" id="XP_060123617.1">
    <property type="nucleotide sequence ID" value="XM_060267634.1"/>
</dbReference>
<reference evidence="10" key="1">
    <citation type="submission" date="2023-03" db="EMBL/GenBank/DDBJ databases">
        <title>Mating type loci evolution in Malassezia.</title>
        <authorList>
            <person name="Coelho M.A."/>
        </authorList>
    </citation>
    <scope>NUCLEOTIDE SEQUENCE</scope>
    <source>
        <strain evidence="10">CBS 9431</strain>
    </source>
</reference>
<sequence>MSHETPPGGKSKRQAHAERQRALGWKNMLSMRLQYALFKIENGWTRQSLSEVENLYYRRQRNAPKTPQDRKAHEARVGAMGGLNSSPSVERGQENAESATYADFWSRLGTAKGSPSQAPEPGHAPTQNIPGARPAQAQSVPAKREPPAWESEGGAARTAPPAPSHGHLFEASTSNDHAAAHPVRASPTAAPSHPVRPSPAAADGAHAAAHTPHYRHDDTTLEPNNNAPDAAHTAKRARVDMPS</sequence>
<evidence type="ECO:0000256" key="9">
    <source>
        <dbReference type="SAM" id="MobiDB-lite"/>
    </source>
</evidence>
<keyword evidence="6" id="KW-0805">Transcription regulation</keyword>
<dbReference type="Proteomes" id="UP001217754">
    <property type="component" value="Chromosome 7"/>
</dbReference>
<evidence type="ECO:0000313" key="11">
    <source>
        <dbReference type="Proteomes" id="UP001217754"/>
    </source>
</evidence>
<keyword evidence="11" id="KW-1185">Reference proteome</keyword>
<feature type="compositionally biased region" description="Low complexity" evidence="9">
    <location>
        <begin position="200"/>
        <end position="210"/>
    </location>
</feature>
<feature type="region of interest" description="Disordered" evidence="9">
    <location>
        <begin position="79"/>
        <end position="98"/>
    </location>
</feature>